<reference evidence="13 14" key="1">
    <citation type="journal article" date="2010" name="J. Bacteriol.">
        <title>Complete genome sequence of "Candidatus Puniceispirillum marinum" IMCC1322, a representative of the SAR116 clade in the Alphaproteobacteria.</title>
        <authorList>
            <person name="Oh H.M."/>
            <person name="Kwon K.K."/>
            <person name="Kang I."/>
            <person name="Kang S.G."/>
            <person name="Lee J.H."/>
            <person name="Kim S.J."/>
            <person name="Cho J.C."/>
        </authorList>
    </citation>
    <scope>NUCLEOTIDE SEQUENCE [LARGE SCALE GENOMIC DNA]</scope>
    <source>
        <strain evidence="13 14">IMCC1322</strain>
    </source>
</reference>
<dbReference type="GO" id="GO:0046933">
    <property type="term" value="F:proton-transporting ATP synthase activity, rotational mechanism"/>
    <property type="evidence" value="ECO:0007669"/>
    <property type="project" value="UniProtKB-UniRule"/>
</dbReference>
<keyword evidence="9 10" id="KW-0066">ATP synthesis</keyword>
<evidence type="ECO:0000256" key="10">
    <source>
        <dbReference type="HAMAP-Rule" id="MF_00530"/>
    </source>
</evidence>
<comment type="function">
    <text evidence="1 10">Produces ATP from ADP in the presence of a proton gradient across the membrane.</text>
</comment>
<dbReference type="Proteomes" id="UP000007460">
    <property type="component" value="Chromosome"/>
</dbReference>
<evidence type="ECO:0000256" key="4">
    <source>
        <dbReference type="ARBA" id="ARBA00022448"/>
    </source>
</evidence>
<dbReference type="STRING" id="488538.SAR116_1845"/>
<keyword evidence="6 10" id="KW-0406">Ion transport</keyword>
<sequence length="117" mass="12284">MAETTHLELVTPAKIMVQMAAEMVVAPGSEGLFGAMPRHAPMLANLDRGVVEVHEGGKIINRYMIDGGLADVSGESVTILAERAEDLDTADAARLKERAASAPEAEADFLNAVIAAL</sequence>
<evidence type="ECO:0000256" key="5">
    <source>
        <dbReference type="ARBA" id="ARBA00022781"/>
    </source>
</evidence>
<dbReference type="GO" id="GO:0012505">
    <property type="term" value="C:endomembrane system"/>
    <property type="evidence" value="ECO:0007669"/>
    <property type="project" value="UniProtKB-SubCell"/>
</dbReference>
<gene>
    <name evidence="10" type="primary">atpC</name>
    <name evidence="13" type="ordered locus">SAR116_1845</name>
</gene>
<keyword evidence="5 10" id="KW-0375">Hydrogen ion transport</keyword>
<organism evidence="13 14">
    <name type="scientific">Puniceispirillum marinum (strain IMCC1322)</name>
    <dbReference type="NCBI Taxonomy" id="488538"/>
    <lineage>
        <taxon>Bacteria</taxon>
        <taxon>Pseudomonadati</taxon>
        <taxon>Pseudomonadota</taxon>
        <taxon>Alphaproteobacteria</taxon>
        <taxon>Candidatus Puniceispirillales</taxon>
        <taxon>Candidatus Puniceispirillaceae</taxon>
        <taxon>Candidatus Puniceispirillum</taxon>
    </lineage>
</organism>
<evidence type="ECO:0000313" key="14">
    <source>
        <dbReference type="Proteomes" id="UP000007460"/>
    </source>
</evidence>
<dbReference type="AlphaFoldDB" id="D5BMP5"/>
<evidence type="ECO:0000256" key="7">
    <source>
        <dbReference type="ARBA" id="ARBA00023136"/>
    </source>
</evidence>
<dbReference type="GO" id="GO:0005524">
    <property type="term" value="F:ATP binding"/>
    <property type="evidence" value="ECO:0007669"/>
    <property type="project" value="UniProtKB-UniRule"/>
</dbReference>
<dbReference type="NCBIfam" id="TIGR01216">
    <property type="entry name" value="ATP_synt_epsi"/>
    <property type="match status" value="1"/>
</dbReference>
<dbReference type="GO" id="GO:0045259">
    <property type="term" value="C:proton-transporting ATP synthase complex"/>
    <property type="evidence" value="ECO:0007669"/>
    <property type="project" value="UniProtKB-KW"/>
</dbReference>
<dbReference type="eggNOG" id="COG0355">
    <property type="taxonomic scope" value="Bacteria"/>
</dbReference>
<accession>D5BMP5</accession>
<name>D5BMP5_PUNMI</name>
<dbReference type="Gene3D" id="2.60.15.10">
    <property type="entry name" value="F0F1 ATP synthase delta/epsilon subunit, N-terminal"/>
    <property type="match status" value="1"/>
</dbReference>
<dbReference type="EMBL" id="CP001751">
    <property type="protein sequence ID" value="ADE40088.1"/>
    <property type="molecule type" value="Genomic_DNA"/>
</dbReference>
<dbReference type="InterPro" id="IPR020546">
    <property type="entry name" value="ATP_synth_F1_dsu/esu_N"/>
</dbReference>
<keyword evidence="7 10" id="KW-0472">Membrane</keyword>
<dbReference type="PANTHER" id="PTHR13822:SF10">
    <property type="entry name" value="ATP SYNTHASE EPSILON CHAIN, CHLOROPLASTIC"/>
    <property type="match status" value="1"/>
</dbReference>
<dbReference type="RefSeq" id="WP_013046715.1">
    <property type="nucleotide sequence ID" value="NC_014010.1"/>
</dbReference>
<evidence type="ECO:0000256" key="8">
    <source>
        <dbReference type="ARBA" id="ARBA00023196"/>
    </source>
</evidence>
<protein>
    <recommendedName>
        <fullName evidence="10">ATP synthase epsilon chain</fullName>
    </recommendedName>
    <alternativeName>
        <fullName evidence="10">ATP synthase F1 sector epsilon subunit</fullName>
    </alternativeName>
    <alternativeName>
        <fullName evidence="10">F-ATPase epsilon subunit</fullName>
    </alternativeName>
</protein>
<evidence type="ECO:0000256" key="9">
    <source>
        <dbReference type="ARBA" id="ARBA00023310"/>
    </source>
</evidence>
<keyword evidence="10" id="KW-1003">Cell membrane</keyword>
<dbReference type="KEGG" id="apb:SAR116_1845"/>
<comment type="similarity">
    <text evidence="3 10 11">Belongs to the ATPase epsilon chain family.</text>
</comment>
<dbReference type="OrthoDB" id="9799969at2"/>
<dbReference type="InterPro" id="IPR036771">
    <property type="entry name" value="ATPsynth_dsu/esu_N"/>
</dbReference>
<dbReference type="PANTHER" id="PTHR13822">
    <property type="entry name" value="ATP SYNTHASE DELTA/EPSILON CHAIN"/>
    <property type="match status" value="1"/>
</dbReference>
<dbReference type="CDD" id="cd12152">
    <property type="entry name" value="F1-ATPase_delta"/>
    <property type="match status" value="1"/>
</dbReference>
<dbReference type="HAMAP" id="MF_00530">
    <property type="entry name" value="ATP_synth_epsil_bac"/>
    <property type="match status" value="1"/>
</dbReference>
<evidence type="ECO:0000256" key="6">
    <source>
        <dbReference type="ARBA" id="ARBA00023065"/>
    </source>
</evidence>
<dbReference type="SUPFAM" id="SSF51344">
    <property type="entry name" value="Epsilon subunit of F1F0-ATP synthase N-terminal domain"/>
    <property type="match status" value="1"/>
</dbReference>
<dbReference type="Pfam" id="PF02823">
    <property type="entry name" value="ATP-synt_DE_N"/>
    <property type="match status" value="1"/>
</dbReference>
<evidence type="ECO:0000256" key="1">
    <source>
        <dbReference type="ARBA" id="ARBA00003543"/>
    </source>
</evidence>
<proteinExistence type="inferred from homology"/>
<feature type="domain" description="ATP synthase F1 complex delta/epsilon subunit N-terminal" evidence="12">
    <location>
        <begin position="6"/>
        <end position="84"/>
    </location>
</feature>
<evidence type="ECO:0000259" key="12">
    <source>
        <dbReference type="Pfam" id="PF02823"/>
    </source>
</evidence>
<keyword evidence="4 10" id="KW-0813">Transport</keyword>
<keyword evidence="14" id="KW-1185">Reference proteome</keyword>
<keyword evidence="10" id="KW-0997">Cell inner membrane</keyword>
<dbReference type="HOGENOM" id="CLU_084338_2_1_5"/>
<dbReference type="InterPro" id="IPR001469">
    <property type="entry name" value="ATP_synth_F1_dsu/esu"/>
</dbReference>
<evidence type="ECO:0000256" key="2">
    <source>
        <dbReference type="ARBA" id="ARBA00004184"/>
    </source>
</evidence>
<evidence type="ECO:0000256" key="3">
    <source>
        <dbReference type="ARBA" id="ARBA00005712"/>
    </source>
</evidence>
<comment type="subcellular location">
    <subcellularLocation>
        <location evidence="10">Cell inner membrane</location>
        <topology evidence="10">Peripheral membrane protein</topology>
    </subcellularLocation>
    <subcellularLocation>
        <location evidence="2">Endomembrane system</location>
        <topology evidence="2">Peripheral membrane protein</topology>
    </subcellularLocation>
</comment>
<keyword evidence="8 10" id="KW-0139">CF(1)</keyword>
<dbReference type="GO" id="GO:0005886">
    <property type="term" value="C:plasma membrane"/>
    <property type="evidence" value="ECO:0007669"/>
    <property type="project" value="UniProtKB-SubCell"/>
</dbReference>
<evidence type="ECO:0000256" key="11">
    <source>
        <dbReference type="RuleBase" id="RU003656"/>
    </source>
</evidence>
<comment type="subunit">
    <text evidence="10 11">F-type ATPases have 2 components, CF(1) - the catalytic core - and CF(0) - the membrane proton channel. CF(1) has five subunits: alpha(3), beta(3), gamma(1), delta(1), epsilon(1). CF(0) has three main subunits: a, b and c.</text>
</comment>
<evidence type="ECO:0000313" key="13">
    <source>
        <dbReference type="EMBL" id="ADE40088.1"/>
    </source>
</evidence>